<accession>A0A0W1KKJ8</accession>
<sequence>MADPRRQAERRRGTEPVKRTFEEQFTEAASPVGAELLRDRKTLRGLRGKKLPKPEQTRIIAVANQKGGVGKTTTAVNIAAGLALGGLKVLVIDADPQGNASTALGTPHTPGTESLYEVMMGQKPLDEVTYQCPDIVNLQVVPSTIDLSSVEVSLIMEFRREYRLKEAIEAANLDDDYIIIDCPPSLGLLTLNSLIAAREVLIPIQAEYYALEGLTQLVNTINMIKESANPELHISSILLTMFDKRTNLSQDVAADVREHFPEQTLTVEIPRNVKISEAPSFEQTVLTYDPRSAGGVAYLAAAHEIANRR</sequence>
<reference evidence="4 5" key="1">
    <citation type="submission" date="2015-11" db="EMBL/GenBank/DDBJ databases">
        <title>Draft Genome Sequence of the Type Strain Trueperella bernardiae LCDC 89-0504T, Isolated from Blood Culture.</title>
        <authorList>
            <person name="Bernier A.-M."/>
            <person name="Bernard K."/>
        </authorList>
    </citation>
    <scope>NUCLEOTIDE SEQUENCE [LARGE SCALE GENOMIC DNA]</scope>
    <source>
        <strain evidence="4 5">LCDC 89-0504</strain>
    </source>
</reference>
<dbReference type="InterPro" id="IPR027417">
    <property type="entry name" value="P-loop_NTPase"/>
</dbReference>
<dbReference type="PANTHER" id="PTHR13696">
    <property type="entry name" value="P-LOOP CONTAINING NUCLEOSIDE TRIPHOSPHATE HYDROLASE"/>
    <property type="match status" value="1"/>
</dbReference>
<dbReference type="AlphaFoldDB" id="A0A0W1KKJ8"/>
<dbReference type="Pfam" id="PF13614">
    <property type="entry name" value="AAA_31"/>
    <property type="match status" value="1"/>
</dbReference>
<comment type="function">
    <text evidence="2">May play a role in septum formation.</text>
</comment>
<evidence type="ECO:0000313" key="5">
    <source>
        <dbReference type="Proteomes" id="UP000054404"/>
    </source>
</evidence>
<dbReference type="PATRIC" id="fig|59561.3.peg.509"/>
<organism evidence="4 5">
    <name type="scientific">Trueperella bernardiae</name>
    <dbReference type="NCBI Taxonomy" id="59561"/>
    <lineage>
        <taxon>Bacteria</taxon>
        <taxon>Bacillati</taxon>
        <taxon>Actinomycetota</taxon>
        <taxon>Actinomycetes</taxon>
        <taxon>Actinomycetales</taxon>
        <taxon>Actinomycetaceae</taxon>
        <taxon>Trueperella</taxon>
    </lineage>
</organism>
<dbReference type="PANTHER" id="PTHR13696:SF52">
    <property type="entry name" value="PARA FAMILY PROTEIN CT_582"/>
    <property type="match status" value="1"/>
</dbReference>
<dbReference type="InterPro" id="IPR050678">
    <property type="entry name" value="DNA_Partitioning_ATPase"/>
</dbReference>
<dbReference type="SUPFAM" id="SSF52540">
    <property type="entry name" value="P-loop containing nucleoside triphosphate hydrolases"/>
    <property type="match status" value="1"/>
</dbReference>
<keyword evidence="5" id="KW-1185">Reference proteome</keyword>
<dbReference type="OrthoDB" id="9815116at2"/>
<comment type="caution">
    <text evidence="4">The sequence shown here is derived from an EMBL/GenBank/DDBJ whole genome shotgun (WGS) entry which is preliminary data.</text>
</comment>
<evidence type="ECO:0000256" key="1">
    <source>
        <dbReference type="ARBA" id="ARBA00006976"/>
    </source>
</evidence>
<name>A0A0W1KKJ8_9ACTO</name>
<dbReference type="FunFam" id="3.40.50.300:FF:000285">
    <property type="entry name" value="Sporulation initiation inhibitor Soj"/>
    <property type="match status" value="1"/>
</dbReference>
<dbReference type="Gene3D" id="3.40.50.300">
    <property type="entry name" value="P-loop containing nucleotide triphosphate hydrolases"/>
    <property type="match status" value="1"/>
</dbReference>
<evidence type="ECO:0000259" key="3">
    <source>
        <dbReference type="Pfam" id="PF13614"/>
    </source>
</evidence>
<feature type="domain" description="AAA" evidence="3">
    <location>
        <begin position="58"/>
        <end position="234"/>
    </location>
</feature>
<gene>
    <name evidence="4" type="primary">parA</name>
    <name evidence="4" type="ORF">AQZ59_00517</name>
</gene>
<dbReference type="CDD" id="cd02042">
    <property type="entry name" value="ParAB_family"/>
    <property type="match status" value="1"/>
</dbReference>
<dbReference type="InterPro" id="IPR025669">
    <property type="entry name" value="AAA_dom"/>
</dbReference>
<dbReference type="EMBL" id="LNIZ01000002">
    <property type="protein sequence ID" value="KTF04533.1"/>
    <property type="molecule type" value="Genomic_DNA"/>
</dbReference>
<evidence type="ECO:0000256" key="2">
    <source>
        <dbReference type="ARBA" id="ARBA00059092"/>
    </source>
</evidence>
<proteinExistence type="inferred from homology"/>
<comment type="similarity">
    <text evidence="1">Belongs to the ParA family.</text>
</comment>
<protein>
    <submittedName>
        <fullName evidence="4">Chromosome partitioning protein ParA</fullName>
    </submittedName>
</protein>
<dbReference type="Proteomes" id="UP000054404">
    <property type="component" value="Unassembled WGS sequence"/>
</dbReference>
<dbReference type="STRING" id="59561.AQZ59_00517"/>
<evidence type="ECO:0000313" key="4">
    <source>
        <dbReference type="EMBL" id="KTF04533.1"/>
    </source>
</evidence>